<evidence type="ECO:0000313" key="3">
    <source>
        <dbReference type="Proteomes" id="UP000886523"/>
    </source>
</evidence>
<protein>
    <submittedName>
        <fullName evidence="2">Uncharacterized protein</fullName>
    </submittedName>
</protein>
<dbReference type="AlphaFoldDB" id="A0A9P6AUL9"/>
<keyword evidence="3" id="KW-1185">Reference proteome</keyword>
<sequence length="121" mass="14096">MLQWTSENPRPPRSLRFQSTNHDIPSQRIRVSLTQDPFQFDYSETQLDHFPDRHQRPGVGKSQPIIQEENTMVKHSCFHLLARRNLPIPGISKPPRIVSQPSCLVEGVPLNWATCFRNHQF</sequence>
<accession>A0A9P6AUL9</accession>
<reference evidence="2" key="1">
    <citation type="journal article" date="2020" name="Nat. Commun.">
        <title>Large-scale genome sequencing of mycorrhizal fungi provides insights into the early evolution of symbiotic traits.</title>
        <authorList>
            <person name="Miyauchi S."/>
            <person name="Kiss E."/>
            <person name="Kuo A."/>
            <person name="Drula E."/>
            <person name="Kohler A."/>
            <person name="Sanchez-Garcia M."/>
            <person name="Morin E."/>
            <person name="Andreopoulos B."/>
            <person name="Barry K.W."/>
            <person name="Bonito G."/>
            <person name="Buee M."/>
            <person name="Carver A."/>
            <person name="Chen C."/>
            <person name="Cichocki N."/>
            <person name="Clum A."/>
            <person name="Culley D."/>
            <person name="Crous P.W."/>
            <person name="Fauchery L."/>
            <person name="Girlanda M."/>
            <person name="Hayes R.D."/>
            <person name="Keri Z."/>
            <person name="LaButti K."/>
            <person name="Lipzen A."/>
            <person name="Lombard V."/>
            <person name="Magnuson J."/>
            <person name="Maillard F."/>
            <person name="Murat C."/>
            <person name="Nolan M."/>
            <person name="Ohm R.A."/>
            <person name="Pangilinan J."/>
            <person name="Pereira M.F."/>
            <person name="Perotto S."/>
            <person name="Peter M."/>
            <person name="Pfister S."/>
            <person name="Riley R."/>
            <person name="Sitrit Y."/>
            <person name="Stielow J.B."/>
            <person name="Szollosi G."/>
            <person name="Zifcakova L."/>
            <person name="Stursova M."/>
            <person name="Spatafora J.W."/>
            <person name="Tedersoo L."/>
            <person name="Vaario L.M."/>
            <person name="Yamada A."/>
            <person name="Yan M."/>
            <person name="Wang P."/>
            <person name="Xu J."/>
            <person name="Bruns T."/>
            <person name="Baldrian P."/>
            <person name="Vilgalys R."/>
            <person name="Dunand C."/>
            <person name="Henrissat B."/>
            <person name="Grigoriev I.V."/>
            <person name="Hibbett D."/>
            <person name="Nagy L.G."/>
            <person name="Martin F.M."/>
        </authorList>
    </citation>
    <scope>NUCLEOTIDE SEQUENCE</scope>
    <source>
        <strain evidence="2">UP504</strain>
    </source>
</reference>
<name>A0A9P6AUL9_9AGAM</name>
<dbReference type="Proteomes" id="UP000886523">
    <property type="component" value="Unassembled WGS sequence"/>
</dbReference>
<gene>
    <name evidence="2" type="ORF">BS47DRAFT_1345672</name>
</gene>
<feature type="region of interest" description="Disordered" evidence="1">
    <location>
        <begin position="1"/>
        <end position="22"/>
    </location>
</feature>
<dbReference type="EMBL" id="MU128989">
    <property type="protein sequence ID" value="KAF9512268.1"/>
    <property type="molecule type" value="Genomic_DNA"/>
</dbReference>
<proteinExistence type="predicted"/>
<organism evidence="2 3">
    <name type="scientific">Hydnum rufescens UP504</name>
    <dbReference type="NCBI Taxonomy" id="1448309"/>
    <lineage>
        <taxon>Eukaryota</taxon>
        <taxon>Fungi</taxon>
        <taxon>Dikarya</taxon>
        <taxon>Basidiomycota</taxon>
        <taxon>Agaricomycotina</taxon>
        <taxon>Agaricomycetes</taxon>
        <taxon>Cantharellales</taxon>
        <taxon>Hydnaceae</taxon>
        <taxon>Hydnum</taxon>
    </lineage>
</organism>
<evidence type="ECO:0000256" key="1">
    <source>
        <dbReference type="SAM" id="MobiDB-lite"/>
    </source>
</evidence>
<comment type="caution">
    <text evidence="2">The sequence shown here is derived from an EMBL/GenBank/DDBJ whole genome shotgun (WGS) entry which is preliminary data.</text>
</comment>
<evidence type="ECO:0000313" key="2">
    <source>
        <dbReference type="EMBL" id="KAF9512268.1"/>
    </source>
</evidence>